<proteinExistence type="inferred from homology"/>
<evidence type="ECO:0000256" key="2">
    <source>
        <dbReference type="ARBA" id="ARBA00022448"/>
    </source>
</evidence>
<dbReference type="PANTHER" id="PTHR43335">
    <property type="entry name" value="ABC TRANSPORTER, ATP-BINDING PROTEIN"/>
    <property type="match status" value="1"/>
</dbReference>
<organism evidence="6 7">
    <name type="scientific">Thermostaphylospora chromogena</name>
    <dbReference type="NCBI Taxonomy" id="35622"/>
    <lineage>
        <taxon>Bacteria</taxon>
        <taxon>Bacillati</taxon>
        <taxon>Actinomycetota</taxon>
        <taxon>Actinomycetes</taxon>
        <taxon>Streptosporangiales</taxon>
        <taxon>Thermomonosporaceae</taxon>
        <taxon>Thermostaphylospora</taxon>
    </lineage>
</organism>
<reference evidence="6 7" key="1">
    <citation type="submission" date="2016-10" db="EMBL/GenBank/DDBJ databases">
        <authorList>
            <person name="de Groot N.N."/>
        </authorList>
    </citation>
    <scope>NUCLEOTIDE SEQUENCE [LARGE SCALE GENOMIC DNA]</scope>
    <source>
        <strain evidence="6 7">DSM 43794</strain>
    </source>
</reference>
<dbReference type="GO" id="GO:0005524">
    <property type="term" value="F:ATP binding"/>
    <property type="evidence" value="ECO:0007669"/>
    <property type="project" value="UniProtKB-KW"/>
</dbReference>
<evidence type="ECO:0000259" key="5">
    <source>
        <dbReference type="PROSITE" id="PS50893"/>
    </source>
</evidence>
<evidence type="ECO:0000256" key="3">
    <source>
        <dbReference type="ARBA" id="ARBA00022741"/>
    </source>
</evidence>
<dbReference type="AlphaFoldDB" id="A0A1H1CMD2"/>
<name>A0A1H1CMD2_9ACTN</name>
<dbReference type="SUPFAM" id="SSF52540">
    <property type="entry name" value="P-loop containing nucleoside triphosphate hydrolases"/>
    <property type="match status" value="1"/>
</dbReference>
<feature type="domain" description="ABC transporter" evidence="5">
    <location>
        <begin position="21"/>
        <end position="250"/>
    </location>
</feature>
<evidence type="ECO:0000256" key="4">
    <source>
        <dbReference type="ARBA" id="ARBA00022840"/>
    </source>
</evidence>
<keyword evidence="3" id="KW-0547">Nucleotide-binding</keyword>
<dbReference type="Gene3D" id="3.40.50.300">
    <property type="entry name" value="P-loop containing nucleotide triphosphate hydrolases"/>
    <property type="match status" value="1"/>
</dbReference>
<dbReference type="Proteomes" id="UP000217103">
    <property type="component" value="Unassembled WGS sequence"/>
</dbReference>
<evidence type="ECO:0000256" key="1">
    <source>
        <dbReference type="ARBA" id="ARBA00005417"/>
    </source>
</evidence>
<dbReference type="RefSeq" id="WP_093258410.1">
    <property type="nucleotide sequence ID" value="NZ_FNKK01000002.1"/>
</dbReference>
<dbReference type="GO" id="GO:0016887">
    <property type="term" value="F:ATP hydrolysis activity"/>
    <property type="evidence" value="ECO:0007669"/>
    <property type="project" value="InterPro"/>
</dbReference>
<evidence type="ECO:0000313" key="6">
    <source>
        <dbReference type="EMBL" id="SDQ65219.1"/>
    </source>
</evidence>
<dbReference type="InterPro" id="IPR003593">
    <property type="entry name" value="AAA+_ATPase"/>
</dbReference>
<keyword evidence="7" id="KW-1185">Reference proteome</keyword>
<evidence type="ECO:0000313" key="7">
    <source>
        <dbReference type="Proteomes" id="UP000217103"/>
    </source>
</evidence>
<dbReference type="PROSITE" id="PS50893">
    <property type="entry name" value="ABC_TRANSPORTER_2"/>
    <property type="match status" value="1"/>
</dbReference>
<accession>A0A1H1CMD2</accession>
<dbReference type="STRING" id="35622.SAMN04489764_1544"/>
<keyword evidence="4 6" id="KW-0067">ATP-binding</keyword>
<dbReference type="SMART" id="SM00382">
    <property type="entry name" value="AAA"/>
    <property type="match status" value="1"/>
</dbReference>
<dbReference type="EMBL" id="FNKK01000002">
    <property type="protein sequence ID" value="SDQ65219.1"/>
    <property type="molecule type" value="Genomic_DNA"/>
</dbReference>
<sequence>MIDSGVAPAASGADVATDVAISIDGLTRRYGEVTAVRQLNLEVYRGEIFGLLGPNGAGKTTTILTLLGLTEPTSGRVRVLGMDPTREAIKIKRQVGYVPDAVGFYPTLTGRQNLRYTARLNGLTDVEDEIDRLLEQVGLTHAADARTSTYSRGMLQRLGIADALVKRPSVMILDEPTISIDPEGVQRILRLIRELRDEHGMTVLLSSHLLYQVQEICDRVGIFVKGRLVAVGSVEELSRRLSGGRTVMEVGVAGDVEAAVRVLDELDGVREVEREGDLLLVDCADEACETLAGALVRAGHTLLHLRRRSSHLDEIYQRYFHEKTE</sequence>
<gene>
    <name evidence="6" type="ORF">SAMN04489764_1544</name>
</gene>
<dbReference type="InterPro" id="IPR003439">
    <property type="entry name" value="ABC_transporter-like_ATP-bd"/>
</dbReference>
<dbReference type="Pfam" id="PF00005">
    <property type="entry name" value="ABC_tran"/>
    <property type="match status" value="1"/>
</dbReference>
<comment type="similarity">
    <text evidence="1">Belongs to the ABC transporter superfamily.</text>
</comment>
<protein>
    <submittedName>
        <fullName evidence="6">ABC-2 type transport system ATP-binding protein</fullName>
    </submittedName>
</protein>
<keyword evidence="2" id="KW-0813">Transport</keyword>
<dbReference type="OrthoDB" id="9804819at2"/>
<dbReference type="InterPro" id="IPR027417">
    <property type="entry name" value="P-loop_NTPase"/>
</dbReference>
<dbReference type="PANTHER" id="PTHR43335:SF11">
    <property type="entry name" value="ABC TRANSPORTER RELATED"/>
    <property type="match status" value="1"/>
</dbReference>